<proteinExistence type="predicted"/>
<dbReference type="VEuPathDB" id="TriTrypDB:TcBrA4_0065840"/>
<dbReference type="VEuPathDB" id="TriTrypDB:Tc_MARK_1498"/>
<dbReference type="VEuPathDB" id="TriTrypDB:TCSYLVIO_002942"/>
<dbReference type="AlphaFoldDB" id="A0A2V2UUX0"/>
<organism evidence="1 2">
    <name type="scientific">Trypanosoma cruzi</name>
    <dbReference type="NCBI Taxonomy" id="5693"/>
    <lineage>
        <taxon>Eukaryota</taxon>
        <taxon>Discoba</taxon>
        <taxon>Euglenozoa</taxon>
        <taxon>Kinetoplastea</taxon>
        <taxon>Metakinetoplastina</taxon>
        <taxon>Trypanosomatida</taxon>
        <taxon>Trypanosomatidae</taxon>
        <taxon>Trypanosoma</taxon>
        <taxon>Schizotrypanum</taxon>
    </lineage>
</organism>
<dbReference type="VEuPathDB" id="TriTrypDB:C4B63_44g154"/>
<comment type="caution">
    <text evidence="1">The sequence shown here is derived from an EMBL/GenBank/DDBJ whole genome shotgun (WGS) entry which is preliminary data.</text>
</comment>
<dbReference type="VEuPathDB" id="TriTrypDB:TCDM_04836"/>
<dbReference type="EMBL" id="PRFC01000458">
    <property type="protein sequence ID" value="PWU87844.1"/>
    <property type="molecule type" value="Genomic_DNA"/>
</dbReference>
<gene>
    <name evidence="1" type="ORF">C3747_458g24</name>
</gene>
<protein>
    <submittedName>
        <fullName evidence="1">Uncharacterized protein</fullName>
    </submittedName>
</protein>
<accession>A0A2V2UUX0</accession>
<dbReference type="Proteomes" id="UP000246078">
    <property type="component" value="Unassembled WGS sequence"/>
</dbReference>
<dbReference type="VEuPathDB" id="TriTrypDB:TcCLB.506489.10"/>
<dbReference type="VEuPathDB" id="TriTrypDB:TcCL_Unassigned03012"/>
<name>A0A2V2UUX0_TRYCR</name>
<dbReference type="VEuPathDB" id="TriTrypDB:Tc_MARK_8831"/>
<reference evidence="1 2" key="1">
    <citation type="journal article" date="2018" name="Microb. Genom.">
        <title>Expanding an expanded genome: long-read sequencing of Trypanosoma cruzi.</title>
        <authorList>
            <person name="Berna L."/>
            <person name="Rodriguez M."/>
            <person name="Chiribao M.L."/>
            <person name="Parodi-Talice A."/>
            <person name="Pita S."/>
            <person name="Rijo G."/>
            <person name="Alvarez-Valin F."/>
            <person name="Robello C."/>
        </authorList>
    </citation>
    <scope>NUCLEOTIDE SEQUENCE [LARGE SCALE GENOMIC DNA]</scope>
    <source>
        <strain evidence="1 2">TCC</strain>
    </source>
</reference>
<dbReference type="VEuPathDB" id="TriTrypDB:TcG_01427"/>
<dbReference type="VEuPathDB" id="TriTrypDB:TcYC6_0106800"/>
<dbReference type="VEuPathDB" id="TriTrypDB:ECC02_010342"/>
<dbReference type="VEuPathDB" id="TriTrypDB:BCY84_21645"/>
<dbReference type="VEuPathDB" id="TriTrypDB:C3747_458g24"/>
<sequence>MSLSSSSRAHGAGTAAGETDVRSRWCPLLDLLSVDTDVADGASVSLMIVAHVTYRSALLTRALRLWRHRRKVVVERRHWQACLAVEWHARRRSFLFFRAWQWRHREVQQHKANTETAEGHCVKVALRRAMEAWKTWSHAASELRAHVTAMGLRTMKSLLLRCWNAWHHHAQRCIACNKLTTAAAIWRQQSCWVVWRHVTWKRRARRLHVAALLLHVPVAWMEGGAPVAATSSCAPPTCSAHTPCLREKLAWGLLAMRFYWIRWLGGTARRRAIRLHRHETALEQVESHRERRAMAHGYQRWLMRTASTLHSRRSALVILCAYFYRWLLFSERQAVCERRRSDAACRCKSDVLQHWRERTLWRQLCKHRVAQAGNCYDASLRSRLPRLSFQRWLQRMQSRCGYRALEQAAPRRRRELLRHLTVSRLVSSVLMTYWRSAGDEKSFHEDPQSTKAAGAVMMASTAADAETSFASPSAVVCVEPHKGTVCERAVNDGSVEVFRRRLVARCAAIPPAVRHVRMGTAAAPRRAAGGIDTASRVDAAGISSSTHSCALGGDVSPPLHLAAPTPAVSLNASMATVCSDPSITVAEGKRLLLAYRAMLAAASAERDEARMLREKLRLYSTQGRNCVGVETRIAQAEAQLRQRLLVLQQLDLDRQALRAQVVRMAKQLEVILRPSDRFTGPLMEGER</sequence>
<evidence type="ECO:0000313" key="2">
    <source>
        <dbReference type="Proteomes" id="UP000246078"/>
    </source>
</evidence>
<evidence type="ECO:0000313" key="1">
    <source>
        <dbReference type="EMBL" id="PWU87844.1"/>
    </source>
</evidence>